<dbReference type="OrthoDB" id="4338073at2"/>
<evidence type="ECO:0000256" key="2">
    <source>
        <dbReference type="SAM" id="Phobius"/>
    </source>
</evidence>
<sequence>MGTASLVLGIISVVGFCLCGGSIVPGVLAVIFGILGLRKARRGEATNGGVALAGIICGAVGMVLAVVVVVAMIFLPDDSEEDSGTTEDSYSTSLVVPGLPRP</sequence>
<evidence type="ECO:0000256" key="1">
    <source>
        <dbReference type="SAM" id="MobiDB-lite"/>
    </source>
</evidence>
<feature type="transmembrane region" description="Helical" evidence="2">
    <location>
        <begin position="49"/>
        <end position="75"/>
    </location>
</feature>
<keyword evidence="2" id="KW-1133">Transmembrane helix</keyword>
<name>A0A5P2WAC1_9ACTN</name>
<evidence type="ECO:0000313" key="4">
    <source>
        <dbReference type="EMBL" id="QEV41267.1"/>
    </source>
</evidence>
<dbReference type="EMBL" id="CP023747">
    <property type="protein sequence ID" value="QEV41267.1"/>
    <property type="molecule type" value="Genomic_DNA"/>
</dbReference>
<feature type="region of interest" description="Disordered" evidence="1">
    <location>
        <begin position="78"/>
        <end position="102"/>
    </location>
</feature>
<feature type="domain" description="DUF4190" evidence="3">
    <location>
        <begin position="1"/>
        <end position="67"/>
    </location>
</feature>
<dbReference type="KEGG" id="snq:CP978_24345"/>
<evidence type="ECO:0000259" key="3">
    <source>
        <dbReference type="Pfam" id="PF13828"/>
    </source>
</evidence>
<dbReference type="Proteomes" id="UP000325763">
    <property type="component" value="Chromosome"/>
</dbReference>
<gene>
    <name evidence="4" type="ORF">CP978_24345</name>
</gene>
<organism evidence="4 5">
    <name type="scientific">Streptomyces nodosus</name>
    <dbReference type="NCBI Taxonomy" id="40318"/>
    <lineage>
        <taxon>Bacteria</taxon>
        <taxon>Bacillati</taxon>
        <taxon>Actinomycetota</taxon>
        <taxon>Actinomycetes</taxon>
        <taxon>Kitasatosporales</taxon>
        <taxon>Streptomycetaceae</taxon>
        <taxon>Streptomyces</taxon>
    </lineage>
</organism>
<keyword evidence="2" id="KW-0812">Transmembrane</keyword>
<dbReference type="AlphaFoldDB" id="A0A5P2WAC1"/>
<accession>A0A5P2WAC1</accession>
<keyword evidence="2" id="KW-0472">Membrane</keyword>
<protein>
    <submittedName>
        <fullName evidence="4">DUF4190 domain-containing protein</fullName>
    </submittedName>
</protein>
<reference evidence="4 5" key="1">
    <citation type="submission" date="2017-09" db="EMBL/GenBank/DDBJ databases">
        <title>Streptomyces genome completion.</title>
        <authorList>
            <person name="Lee N."/>
            <person name="Cho B.-K."/>
        </authorList>
    </citation>
    <scope>NUCLEOTIDE SEQUENCE [LARGE SCALE GENOMIC DNA]</scope>
    <source>
        <strain evidence="4 5">ATCC 14899</strain>
    </source>
</reference>
<dbReference type="Pfam" id="PF13828">
    <property type="entry name" value="DUF4190"/>
    <property type="match status" value="1"/>
</dbReference>
<evidence type="ECO:0000313" key="5">
    <source>
        <dbReference type="Proteomes" id="UP000325763"/>
    </source>
</evidence>
<dbReference type="InterPro" id="IPR025241">
    <property type="entry name" value="DUF4190"/>
</dbReference>
<proteinExistence type="predicted"/>
<feature type="transmembrane region" description="Helical" evidence="2">
    <location>
        <begin position="6"/>
        <end position="37"/>
    </location>
</feature>